<feature type="compositionally biased region" description="Low complexity" evidence="1">
    <location>
        <begin position="885"/>
        <end position="899"/>
    </location>
</feature>
<feature type="region of interest" description="Disordered" evidence="1">
    <location>
        <begin position="943"/>
        <end position="1171"/>
    </location>
</feature>
<organism evidence="2 3">
    <name type="scientific">Drosophila yakuba</name>
    <name type="common">Fruit fly</name>
    <dbReference type="NCBI Taxonomy" id="7245"/>
    <lineage>
        <taxon>Eukaryota</taxon>
        <taxon>Metazoa</taxon>
        <taxon>Ecdysozoa</taxon>
        <taxon>Arthropoda</taxon>
        <taxon>Hexapoda</taxon>
        <taxon>Insecta</taxon>
        <taxon>Pterygota</taxon>
        <taxon>Neoptera</taxon>
        <taxon>Endopterygota</taxon>
        <taxon>Diptera</taxon>
        <taxon>Brachycera</taxon>
        <taxon>Muscomorpha</taxon>
        <taxon>Ephydroidea</taxon>
        <taxon>Drosophilidae</taxon>
        <taxon>Drosophila</taxon>
        <taxon>Sophophora</taxon>
    </lineage>
</organism>
<dbReference type="eggNOG" id="ENOG502SE79">
    <property type="taxonomic scope" value="Eukaryota"/>
</dbReference>
<evidence type="ECO:0000313" key="2">
    <source>
        <dbReference type="EMBL" id="EDW99280.1"/>
    </source>
</evidence>
<dbReference type="EMBL" id="CM000160">
    <property type="protein sequence ID" value="EDW99280.1"/>
    <property type="molecule type" value="Genomic_DNA"/>
</dbReference>
<feature type="compositionally biased region" description="Polar residues" evidence="1">
    <location>
        <begin position="1158"/>
        <end position="1170"/>
    </location>
</feature>
<reference evidence="2 3" key="2">
    <citation type="journal article" date="2007" name="PLoS Biol.">
        <title>Principles of genome evolution in the Drosophila melanogaster species group.</title>
        <authorList>
            <person name="Ranz J.M."/>
            <person name="Maurin D."/>
            <person name="Chan Y.S."/>
            <person name="von Grotthuss M."/>
            <person name="Hillier L.W."/>
            <person name="Roote J."/>
            <person name="Ashburner M."/>
            <person name="Bergman C.M."/>
        </authorList>
    </citation>
    <scope>NUCLEOTIDE SEQUENCE [LARGE SCALE GENOMIC DNA]</scope>
    <source>
        <strain evidence="3">Tai18E2 / Tucson 14021-0261.01</strain>
    </source>
</reference>
<feature type="compositionally biased region" description="Polar residues" evidence="1">
    <location>
        <begin position="860"/>
        <end position="871"/>
    </location>
</feature>
<feature type="compositionally biased region" description="Polar residues" evidence="1">
    <location>
        <begin position="900"/>
        <end position="913"/>
    </location>
</feature>
<feature type="compositionally biased region" description="Low complexity" evidence="1">
    <location>
        <begin position="1052"/>
        <end position="1070"/>
    </location>
</feature>
<feature type="compositionally biased region" description="Low complexity" evidence="1">
    <location>
        <begin position="827"/>
        <end position="856"/>
    </location>
</feature>
<dbReference type="GO" id="GO:0005875">
    <property type="term" value="C:microtubule associated complex"/>
    <property type="evidence" value="ECO:0007669"/>
    <property type="project" value="EnsemblMetazoa"/>
</dbReference>
<gene>
    <name evidence="2" type="primary">Dyak\GE23288</name>
    <name evidence="2" type="synonym">dyak_GLEANR_7088</name>
    <name evidence="2" type="synonym">GE23288</name>
    <name evidence="2" type="ORF">Dyak_GE23288</name>
</gene>
<feature type="compositionally biased region" description="Polar residues" evidence="1">
    <location>
        <begin position="943"/>
        <end position="959"/>
    </location>
</feature>
<dbReference type="OrthoDB" id="8060570at2759"/>
<feature type="compositionally biased region" description="Low complexity" evidence="1">
    <location>
        <begin position="1098"/>
        <end position="1113"/>
    </location>
</feature>
<dbReference type="Proteomes" id="UP000002282">
    <property type="component" value="Chromosome 3R"/>
</dbReference>
<proteinExistence type="predicted"/>
<evidence type="ECO:0008006" key="4">
    <source>
        <dbReference type="Google" id="ProtNLM"/>
    </source>
</evidence>
<feature type="region of interest" description="Disordered" evidence="1">
    <location>
        <begin position="163"/>
        <end position="195"/>
    </location>
</feature>
<dbReference type="HOGENOM" id="CLU_272524_0_0_1"/>
<dbReference type="GO" id="GO:0030496">
    <property type="term" value="C:midbody"/>
    <property type="evidence" value="ECO:0007669"/>
    <property type="project" value="EnsemblMetazoa"/>
</dbReference>
<feature type="compositionally biased region" description="Polar residues" evidence="1">
    <location>
        <begin position="1031"/>
        <end position="1051"/>
    </location>
</feature>
<dbReference type="GO" id="GO:0000278">
    <property type="term" value="P:mitotic cell cycle"/>
    <property type="evidence" value="ECO:0007669"/>
    <property type="project" value="EnsemblMetazoa"/>
</dbReference>
<dbReference type="PhylomeDB" id="B4PP44"/>
<feature type="compositionally biased region" description="Low complexity" evidence="1">
    <location>
        <begin position="1012"/>
        <end position="1023"/>
    </location>
</feature>
<protein>
    <recommendedName>
        <fullName evidence="4">205 kDa microtubule-associated protein</fullName>
    </recommendedName>
</protein>
<name>B4PP44_DROYA</name>
<reference evidence="2 3" key="1">
    <citation type="journal article" date="2007" name="Nature">
        <title>Evolution of genes and genomes on the Drosophila phylogeny.</title>
        <authorList>
            <consortium name="Drosophila 12 Genomes Consortium"/>
            <person name="Clark A.G."/>
            <person name="Eisen M.B."/>
            <person name="Smith D.R."/>
            <person name="Bergman C.M."/>
            <person name="Oliver B."/>
            <person name="Markow T.A."/>
            <person name="Kaufman T.C."/>
            <person name="Kellis M."/>
            <person name="Gelbart W."/>
            <person name="Iyer V.N."/>
            <person name="Pollard D.A."/>
            <person name="Sackton T.B."/>
            <person name="Larracuente A.M."/>
            <person name="Singh N.D."/>
            <person name="Abad J.P."/>
            <person name="Abt D.N."/>
            <person name="Adryan B."/>
            <person name="Aguade M."/>
            <person name="Akashi H."/>
            <person name="Anderson W.W."/>
            <person name="Aquadro C.F."/>
            <person name="Ardell D.H."/>
            <person name="Arguello R."/>
            <person name="Artieri C.G."/>
            <person name="Barbash D.A."/>
            <person name="Barker D."/>
            <person name="Barsanti P."/>
            <person name="Batterham P."/>
            <person name="Batzoglou S."/>
            <person name="Begun D."/>
            <person name="Bhutkar A."/>
            <person name="Blanco E."/>
            <person name="Bosak S.A."/>
            <person name="Bradley R.K."/>
            <person name="Brand A.D."/>
            <person name="Brent M.R."/>
            <person name="Brooks A.N."/>
            <person name="Brown R.H."/>
            <person name="Butlin R.K."/>
            <person name="Caggese C."/>
            <person name="Calvi B.R."/>
            <person name="Bernardo de Carvalho A."/>
            <person name="Caspi A."/>
            <person name="Castrezana S."/>
            <person name="Celniker S.E."/>
            <person name="Chang J.L."/>
            <person name="Chapple C."/>
            <person name="Chatterji S."/>
            <person name="Chinwalla A."/>
            <person name="Civetta A."/>
            <person name="Clifton S.W."/>
            <person name="Comeron J.M."/>
            <person name="Costello J.C."/>
            <person name="Coyne J.A."/>
            <person name="Daub J."/>
            <person name="David R.G."/>
            <person name="Delcher A.L."/>
            <person name="Delehaunty K."/>
            <person name="Do C.B."/>
            <person name="Ebling H."/>
            <person name="Edwards K."/>
            <person name="Eickbush T."/>
            <person name="Evans J.D."/>
            <person name="Filipski A."/>
            <person name="Findeiss S."/>
            <person name="Freyhult E."/>
            <person name="Fulton L."/>
            <person name="Fulton R."/>
            <person name="Garcia A.C."/>
            <person name="Gardiner A."/>
            <person name="Garfield D.A."/>
            <person name="Garvin B.E."/>
            <person name="Gibson G."/>
            <person name="Gilbert D."/>
            <person name="Gnerre S."/>
            <person name="Godfrey J."/>
            <person name="Good R."/>
            <person name="Gotea V."/>
            <person name="Gravely B."/>
            <person name="Greenberg A.J."/>
            <person name="Griffiths-Jones S."/>
            <person name="Gross S."/>
            <person name="Guigo R."/>
            <person name="Gustafson E.A."/>
            <person name="Haerty W."/>
            <person name="Hahn M.W."/>
            <person name="Halligan D.L."/>
            <person name="Halpern A.L."/>
            <person name="Halter G.M."/>
            <person name="Han M.V."/>
            <person name="Heger A."/>
            <person name="Hillier L."/>
            <person name="Hinrichs A.S."/>
            <person name="Holmes I."/>
            <person name="Hoskins R.A."/>
            <person name="Hubisz M.J."/>
            <person name="Hultmark D."/>
            <person name="Huntley M.A."/>
            <person name="Jaffe D.B."/>
            <person name="Jagadeeshan S."/>
            <person name="Jeck W.R."/>
            <person name="Johnson J."/>
            <person name="Jones C.D."/>
            <person name="Jordan W.C."/>
            <person name="Karpen G.H."/>
            <person name="Kataoka E."/>
            <person name="Keightley P.D."/>
            <person name="Kheradpour P."/>
            <person name="Kirkness E.F."/>
            <person name="Koerich L.B."/>
            <person name="Kristiansen K."/>
            <person name="Kudrna D."/>
            <person name="Kulathinal R.J."/>
            <person name="Kumar S."/>
            <person name="Kwok R."/>
            <person name="Lander E."/>
            <person name="Langley C.H."/>
            <person name="Lapoint R."/>
            <person name="Lazzaro B.P."/>
            <person name="Lee S.J."/>
            <person name="Levesque L."/>
            <person name="Li R."/>
            <person name="Lin C.F."/>
            <person name="Lin M.F."/>
            <person name="Lindblad-Toh K."/>
            <person name="Llopart A."/>
            <person name="Long M."/>
            <person name="Low L."/>
            <person name="Lozovsky E."/>
            <person name="Lu J."/>
            <person name="Luo M."/>
            <person name="Machado C.A."/>
            <person name="Makalowski W."/>
            <person name="Marzo M."/>
            <person name="Matsuda M."/>
            <person name="Matzkin L."/>
            <person name="McAllister B."/>
            <person name="McBride C.S."/>
            <person name="McKernan B."/>
            <person name="McKernan K."/>
            <person name="Mendez-Lago M."/>
            <person name="Minx P."/>
            <person name="Mollenhauer M.U."/>
            <person name="Montooth K."/>
            <person name="Mount S.M."/>
            <person name="Mu X."/>
            <person name="Myers E."/>
            <person name="Negre B."/>
            <person name="Newfeld S."/>
            <person name="Nielsen R."/>
            <person name="Noor M.A."/>
            <person name="O'Grady P."/>
            <person name="Pachter L."/>
            <person name="Papaceit M."/>
            <person name="Parisi M.J."/>
            <person name="Parisi M."/>
            <person name="Parts L."/>
            <person name="Pedersen J.S."/>
            <person name="Pesole G."/>
            <person name="Phillippy A.M."/>
            <person name="Ponting C.P."/>
            <person name="Pop M."/>
            <person name="Porcelli D."/>
            <person name="Powell J.R."/>
            <person name="Prohaska S."/>
            <person name="Pruitt K."/>
            <person name="Puig M."/>
            <person name="Quesneville H."/>
            <person name="Ram K.R."/>
            <person name="Rand D."/>
            <person name="Rasmussen M.D."/>
            <person name="Reed L.K."/>
            <person name="Reenan R."/>
            <person name="Reily A."/>
            <person name="Remington K.A."/>
            <person name="Rieger T.T."/>
            <person name="Ritchie M.G."/>
            <person name="Robin C."/>
            <person name="Rogers Y.H."/>
            <person name="Rohde C."/>
            <person name="Rozas J."/>
            <person name="Rubenfield M.J."/>
            <person name="Ruiz A."/>
            <person name="Russo S."/>
            <person name="Salzberg S.L."/>
            <person name="Sanchez-Gracia A."/>
            <person name="Saranga D.J."/>
            <person name="Sato H."/>
            <person name="Schaeffer S.W."/>
            <person name="Schatz M.C."/>
            <person name="Schlenke T."/>
            <person name="Schwartz R."/>
            <person name="Segarra C."/>
            <person name="Singh R.S."/>
            <person name="Sirot L."/>
            <person name="Sirota M."/>
            <person name="Sisneros N.B."/>
            <person name="Smith C.D."/>
            <person name="Smith T.F."/>
            <person name="Spieth J."/>
            <person name="Stage D.E."/>
            <person name="Stark A."/>
            <person name="Stephan W."/>
            <person name="Strausberg R.L."/>
            <person name="Strempel S."/>
            <person name="Sturgill D."/>
            <person name="Sutton G."/>
            <person name="Sutton G.G."/>
            <person name="Tao W."/>
            <person name="Teichmann S."/>
            <person name="Tobari Y.N."/>
            <person name="Tomimura Y."/>
            <person name="Tsolas J.M."/>
            <person name="Valente V.L."/>
            <person name="Venter E."/>
            <person name="Venter J.C."/>
            <person name="Vicario S."/>
            <person name="Vieira F.G."/>
            <person name="Vilella A.J."/>
            <person name="Villasante A."/>
            <person name="Walenz B."/>
            <person name="Wang J."/>
            <person name="Wasserman M."/>
            <person name="Watts T."/>
            <person name="Wilson D."/>
            <person name="Wilson R.K."/>
            <person name="Wing R.A."/>
            <person name="Wolfner M.F."/>
            <person name="Wong A."/>
            <person name="Wong G.K."/>
            <person name="Wu C.I."/>
            <person name="Wu G."/>
            <person name="Yamamoto D."/>
            <person name="Yang H.P."/>
            <person name="Yang S.P."/>
            <person name="Yorke J.A."/>
            <person name="Yoshida K."/>
            <person name="Zdobnov E."/>
            <person name="Zhang P."/>
            <person name="Zhang Y."/>
            <person name="Zimin A.V."/>
            <person name="Baldwin J."/>
            <person name="Abdouelleil A."/>
            <person name="Abdulkadir J."/>
            <person name="Abebe A."/>
            <person name="Abera B."/>
            <person name="Abreu J."/>
            <person name="Acer S.C."/>
            <person name="Aftuck L."/>
            <person name="Alexander A."/>
            <person name="An P."/>
            <person name="Anderson E."/>
            <person name="Anderson S."/>
            <person name="Arachi H."/>
            <person name="Azer M."/>
            <person name="Bachantsang P."/>
            <person name="Barry A."/>
            <person name="Bayul T."/>
            <person name="Berlin A."/>
            <person name="Bessette D."/>
            <person name="Bloom T."/>
            <person name="Blye J."/>
            <person name="Boguslavskiy L."/>
            <person name="Bonnet C."/>
            <person name="Boukhgalter B."/>
            <person name="Bourzgui I."/>
            <person name="Brown A."/>
            <person name="Cahill P."/>
            <person name="Channer S."/>
            <person name="Cheshatsang Y."/>
            <person name="Chuda L."/>
            <person name="Citroen M."/>
            <person name="Collymore A."/>
            <person name="Cooke P."/>
            <person name="Costello M."/>
            <person name="D'Aco K."/>
            <person name="Daza R."/>
            <person name="De Haan G."/>
            <person name="DeGray S."/>
            <person name="DeMaso C."/>
            <person name="Dhargay N."/>
            <person name="Dooley K."/>
            <person name="Dooley E."/>
            <person name="Doricent M."/>
            <person name="Dorje P."/>
            <person name="Dorjee K."/>
            <person name="Dupes A."/>
            <person name="Elong R."/>
            <person name="Falk J."/>
            <person name="Farina A."/>
            <person name="Faro S."/>
            <person name="Ferguson D."/>
            <person name="Fisher S."/>
            <person name="Foley C.D."/>
            <person name="Franke A."/>
            <person name="Friedrich D."/>
            <person name="Gadbois L."/>
            <person name="Gearin G."/>
            <person name="Gearin C.R."/>
            <person name="Giannoukos G."/>
            <person name="Goode T."/>
            <person name="Graham J."/>
            <person name="Grandbois E."/>
            <person name="Grewal S."/>
            <person name="Gyaltsen K."/>
            <person name="Hafez N."/>
            <person name="Hagos B."/>
            <person name="Hall J."/>
            <person name="Henson C."/>
            <person name="Hollinger A."/>
            <person name="Honan T."/>
            <person name="Huard M.D."/>
            <person name="Hughes L."/>
            <person name="Hurhula B."/>
            <person name="Husby M.E."/>
            <person name="Kamat A."/>
            <person name="Kanga B."/>
            <person name="Kashin S."/>
            <person name="Khazanovich D."/>
            <person name="Kisner P."/>
            <person name="Lance K."/>
            <person name="Lara M."/>
            <person name="Lee W."/>
            <person name="Lennon N."/>
            <person name="Letendre F."/>
            <person name="LeVine R."/>
            <person name="Lipovsky A."/>
            <person name="Liu X."/>
            <person name="Liu J."/>
            <person name="Liu S."/>
            <person name="Lokyitsang T."/>
            <person name="Lokyitsang Y."/>
            <person name="Lubonja R."/>
            <person name="Lui A."/>
            <person name="MacDonald P."/>
            <person name="Magnisalis V."/>
            <person name="Maru K."/>
            <person name="Matthews C."/>
            <person name="McCusker W."/>
            <person name="McDonough S."/>
            <person name="Mehta T."/>
            <person name="Meldrim J."/>
            <person name="Meneus L."/>
            <person name="Mihai O."/>
            <person name="Mihalev A."/>
            <person name="Mihova T."/>
            <person name="Mittelman R."/>
            <person name="Mlenga V."/>
            <person name="Montmayeur A."/>
            <person name="Mulrain L."/>
            <person name="Navidi A."/>
            <person name="Naylor J."/>
            <person name="Negash T."/>
            <person name="Nguyen T."/>
            <person name="Nguyen N."/>
            <person name="Nicol R."/>
            <person name="Norbu C."/>
            <person name="Norbu N."/>
            <person name="Novod N."/>
            <person name="O'Neill B."/>
            <person name="Osman S."/>
            <person name="Markiewicz E."/>
            <person name="Oyono O.L."/>
            <person name="Patti C."/>
            <person name="Phunkhang P."/>
            <person name="Pierre F."/>
            <person name="Priest M."/>
            <person name="Raghuraman S."/>
            <person name="Rege F."/>
            <person name="Reyes R."/>
            <person name="Rise C."/>
            <person name="Rogov P."/>
            <person name="Ross K."/>
            <person name="Ryan E."/>
            <person name="Settipalli S."/>
            <person name="Shea T."/>
            <person name="Sherpa N."/>
            <person name="Shi L."/>
            <person name="Shih D."/>
            <person name="Sparrow T."/>
            <person name="Spaulding J."/>
            <person name="Stalker J."/>
            <person name="Stange-Thomann N."/>
            <person name="Stavropoulos S."/>
            <person name="Stone C."/>
            <person name="Strader C."/>
            <person name="Tesfaye S."/>
            <person name="Thomson T."/>
            <person name="Thoulutsang Y."/>
            <person name="Thoulutsang D."/>
            <person name="Topham K."/>
            <person name="Topping I."/>
            <person name="Tsamla T."/>
            <person name="Vassiliev H."/>
            <person name="Vo A."/>
            <person name="Wangchuk T."/>
            <person name="Wangdi T."/>
            <person name="Weiand M."/>
            <person name="Wilkinson J."/>
            <person name="Wilson A."/>
            <person name="Yadav S."/>
            <person name="Young G."/>
            <person name="Yu Q."/>
            <person name="Zembek L."/>
            <person name="Zhong D."/>
            <person name="Zimmer A."/>
            <person name="Zwirko Z."/>
            <person name="Jaffe D.B."/>
            <person name="Alvarez P."/>
            <person name="Brockman W."/>
            <person name="Butler J."/>
            <person name="Chin C."/>
            <person name="Gnerre S."/>
            <person name="Grabherr M."/>
            <person name="Kleber M."/>
            <person name="Mauceli E."/>
            <person name="MacCallum I."/>
        </authorList>
    </citation>
    <scope>NUCLEOTIDE SEQUENCE [LARGE SCALE GENOMIC DNA]</scope>
    <source>
        <strain evidence="3">Tai18E2 / Tucson 14021-0261.01</strain>
    </source>
</reference>
<evidence type="ECO:0000313" key="3">
    <source>
        <dbReference type="Proteomes" id="UP000002282"/>
    </source>
</evidence>
<dbReference type="GO" id="GO:0005819">
    <property type="term" value="C:spindle"/>
    <property type="evidence" value="ECO:0007669"/>
    <property type="project" value="EnsemblMetazoa"/>
</dbReference>
<dbReference type="OMA" id="PKFTHST"/>
<dbReference type="GO" id="GO:0007098">
    <property type="term" value="P:centrosome cycle"/>
    <property type="evidence" value="ECO:0007669"/>
    <property type="project" value="EnsemblMetazoa"/>
</dbReference>
<feature type="region of interest" description="Disordered" evidence="1">
    <location>
        <begin position="743"/>
        <end position="769"/>
    </location>
</feature>
<accession>B4PP44</accession>
<dbReference type="KEGG" id="dya:Dyak_GE23288"/>
<dbReference type="AlphaFoldDB" id="B4PP44"/>
<feature type="compositionally biased region" description="Low complexity" evidence="1">
    <location>
        <begin position="965"/>
        <end position="995"/>
    </location>
</feature>
<feature type="region of interest" description="Disordered" evidence="1">
    <location>
        <begin position="827"/>
        <end position="931"/>
    </location>
</feature>
<feature type="compositionally biased region" description="Low complexity" evidence="1">
    <location>
        <begin position="1081"/>
        <end position="1090"/>
    </location>
</feature>
<keyword evidence="3" id="KW-1185">Reference proteome</keyword>
<sequence>MEHHEDNAQLDNYLQNRLAECLQISGGAGEHNPHVGDATGDNCSAPVIAASKSEEVDAEEDEEWKYIHEVQQSEKIQQEMLSLTKETGNGFGPVLDPENHVLGNGAAAGFNLAYEEDVEVIKNDGDFSTNSNTTTSTDEVVAQQIQKPDQLVEQLQQQQLEPQEVHEDLRQEDEDEHSSVATTYGTSSLSENNSSPLNHEEVLMAAQPVGKELLVGFDNKENCDFVKELEENHSHLNPNAVAFVPCFGSQPSSPLPATEDPLPRQFLPGGALDDLVAESPRKEFARINMDAIAVPDEREFDIEADMRPHELEQESDIFGSGNLEMQLLNGLGTAEPAALRDVLDHGPETSVDMDLPLDQVADGADIMKQSIYAEHNASIEDILNSVQPLPIQTGDDKELIHVEEKESVSKSPSTEELQFHSDFPNNQDSHTLLNNIQRDPMQASFYLENTSMKAQEDHQELKQLPAEGSDIFADQSLLLDTSAPQFSSEADSPVAKLELESQQAGIEDITPSPLSSTAEKHLVEDTKELVGECTLNPESHLFGVISSEAPPQNDEDYAALKSVSSCETQNIDEISPTSQGINPFAQPFTPAHLKTQQEDLGGMPINASEEYAALKSVSSCETQNIDEISPTSQRINPFAQPFTPAHLKTQQEDLGGMPINASEDFAICDKDASKSTKREDQSEQHVIANEELQDAVGDFVPQDGNLGTEKNLVAEDCVIENMQAAYSEERLPIAVSEETPLLSPSNEKLLPGTPDEQLLPSASEKELPSADAEMHLSVAADGPIISQLDENVISINKPLEDVLEVEKNIEVVKTLSKVTSAATVAGGAVPGATKPHSATKAGSTAASAKPKTASLAMKKTTLSTTSVSGTNKLAGPRPSTTRLGTKTTSIDTKTVTTSSGTGNPRKSLSSIAASTVKPPTKLSSTRPATAPVSKVTLGAKTITNKPTASGTTSANATRTTLRKPATSGTGTGASLTARRPVTNATGSAPSSAASTKVRPAATMTAPVKPKVSSPRSTLSTTTTVRKVPSTCAPSLSTRSPTKQQANGLGKNTSSTTASTTTATITKSFTARPAPKFTHSASSTNNNGSTTRRLQVPGSSTTTTTSSLRKSSPSKAVPGKATSKPLTPSSKDGATKSSPVVLKARKPTLNGKEGVAPSPKNTLTTNGQSNAEEVVKLNGNGLQEEDKIIEEQPFHDQDVLAQNDVSLLDF</sequence>
<feature type="compositionally biased region" description="Polar residues" evidence="1">
    <location>
        <begin position="1123"/>
        <end position="1137"/>
    </location>
</feature>
<evidence type="ECO:0000256" key="1">
    <source>
        <dbReference type="SAM" id="MobiDB-lite"/>
    </source>
</evidence>